<evidence type="ECO:0000313" key="2">
    <source>
        <dbReference type="EMBL" id="TQL43017.1"/>
    </source>
</evidence>
<dbReference type="OrthoDB" id="3242564at2"/>
<evidence type="ECO:0000313" key="3">
    <source>
        <dbReference type="Proteomes" id="UP000319094"/>
    </source>
</evidence>
<proteinExistence type="predicted"/>
<comment type="caution">
    <text evidence="2">The sequence shown here is derived from an EMBL/GenBank/DDBJ whole genome shotgun (WGS) entry which is preliminary data.</text>
</comment>
<sequence>MFSTFFVPSSNAPGGVARRGRRRRRWAALAVALPIILAGAVPAAQGASFEGMLSFAGYHVGAFTTTDGARAYCLEPGADAPVSAQLRPTRVSSLPGYSIAIDDAWGWKGTVRTSPTTSDQMRQMNWLLAEHGERADAAKAVAVQVALWEIRREPGNAEWLDAKYRMFGQNGGQSHVDAGKRLAAEARTSALAPGNVAPKGALAFAEGVEPGAGDVLYPAGTTELRIVGGTFADGSTAVALDSAAAGSVGWVALPNEPEWSRTTTVRVTGRWSLPEKWWPAELVLHPASRETEQRIGAGVKPVLGEHGGGFGEIAHAFDREFAPEISTQVADPFVLREDGVFEDTVAVDVATGEWPTRGEPDEPEYLPLVADGTLYGPFEEPQAEQAEAPEGAPVAGESSLSIDRGPGEYRAELSISSPGSGYYYWVWRIREELQSPEVRGAGFFEPGAVFADRFAVFEERQVVATDLQLETRLVNNSLAYDDRWVEDMVRATAQSGVWVRDDAGDRIPANVRITFYRTEGRPLQQPTVPAEAEALGSVVVPLASEQEWVAAKPFAVPRGAAGWVTARACIDAKDQPEEHRGMLRETCDDFGVPSETAELLPKPADLARTGASVSPRSAGEGLAAMLGAGASGLGGLLLGIVALRRRSATNLTHLQSFWRLSKSNS</sequence>
<evidence type="ECO:0000256" key="1">
    <source>
        <dbReference type="SAM" id="Phobius"/>
    </source>
</evidence>
<gene>
    <name evidence="2" type="ORF">FB468_1029</name>
</gene>
<organism evidence="2 3">
    <name type="scientific">Leucobacter komagatae</name>
    <dbReference type="NCBI Taxonomy" id="55969"/>
    <lineage>
        <taxon>Bacteria</taxon>
        <taxon>Bacillati</taxon>
        <taxon>Actinomycetota</taxon>
        <taxon>Actinomycetes</taxon>
        <taxon>Micrococcales</taxon>
        <taxon>Microbacteriaceae</taxon>
        <taxon>Leucobacter</taxon>
    </lineage>
</organism>
<keyword evidence="1" id="KW-0472">Membrane</keyword>
<keyword evidence="3" id="KW-1185">Reference proteome</keyword>
<protein>
    <submittedName>
        <fullName evidence="2">Uncharacterized protein</fullName>
    </submittedName>
</protein>
<name>A0A542Y4M0_9MICO</name>
<dbReference type="RefSeq" id="WP_141886390.1">
    <property type="nucleotide sequence ID" value="NZ_BAAAUY010000005.1"/>
</dbReference>
<reference evidence="2 3" key="1">
    <citation type="submission" date="2019-06" db="EMBL/GenBank/DDBJ databases">
        <title>Sequencing the genomes of 1000 actinobacteria strains.</title>
        <authorList>
            <person name="Klenk H.-P."/>
        </authorList>
    </citation>
    <scope>NUCLEOTIDE SEQUENCE [LARGE SCALE GENOMIC DNA]</scope>
    <source>
        <strain evidence="2 3">DSM 8803</strain>
    </source>
</reference>
<dbReference type="AlphaFoldDB" id="A0A542Y4M0"/>
<keyword evidence="1" id="KW-1133">Transmembrane helix</keyword>
<feature type="transmembrane region" description="Helical" evidence="1">
    <location>
        <begin position="622"/>
        <end position="643"/>
    </location>
</feature>
<keyword evidence="1" id="KW-0812">Transmembrane</keyword>
<accession>A0A542Y4M0</accession>
<dbReference type="Proteomes" id="UP000319094">
    <property type="component" value="Unassembled WGS sequence"/>
</dbReference>
<dbReference type="EMBL" id="VFON01000001">
    <property type="protein sequence ID" value="TQL43017.1"/>
    <property type="molecule type" value="Genomic_DNA"/>
</dbReference>